<proteinExistence type="predicted"/>
<feature type="transmembrane region" description="Helical" evidence="1">
    <location>
        <begin position="69"/>
        <end position="90"/>
    </location>
</feature>
<sequence length="102" mass="10727">MNGPGIPTSFEGEPTGIMNFGDPGGLVLLALNLFLLFNVALTFIMLVWAGYQFIGSGGDPKKLTEARSAITGVIAGLVLTILSFAIISLIKGSFGFTFPLPY</sequence>
<keyword evidence="1" id="KW-1133">Transmembrane helix</keyword>
<dbReference type="EMBL" id="MEVK01000044">
    <property type="protein sequence ID" value="OGC58060.1"/>
    <property type="molecule type" value="Genomic_DNA"/>
</dbReference>
<organism evidence="2 3">
    <name type="scientific">candidate division WWE3 bacterium RIFCSPLOWO2_01_FULL_42_11</name>
    <dbReference type="NCBI Taxonomy" id="1802627"/>
    <lineage>
        <taxon>Bacteria</taxon>
        <taxon>Katanobacteria</taxon>
    </lineage>
</organism>
<dbReference type="Pfam" id="PF18895">
    <property type="entry name" value="T4SS_pilin"/>
    <property type="match status" value="1"/>
</dbReference>
<comment type="caution">
    <text evidence="2">The sequence shown here is derived from an EMBL/GenBank/DDBJ whole genome shotgun (WGS) entry which is preliminary data.</text>
</comment>
<feature type="transmembrane region" description="Helical" evidence="1">
    <location>
        <begin position="26"/>
        <end position="48"/>
    </location>
</feature>
<accession>A0A1F4VM16</accession>
<evidence type="ECO:0000313" key="3">
    <source>
        <dbReference type="Proteomes" id="UP000178964"/>
    </source>
</evidence>
<dbReference type="STRING" id="1802627.A3A70_02770"/>
<protein>
    <submittedName>
        <fullName evidence="2">Uncharacterized protein</fullName>
    </submittedName>
</protein>
<reference evidence="2 3" key="1">
    <citation type="journal article" date="2016" name="Nat. Commun.">
        <title>Thousands of microbial genomes shed light on interconnected biogeochemical processes in an aquifer system.</title>
        <authorList>
            <person name="Anantharaman K."/>
            <person name="Brown C.T."/>
            <person name="Hug L.A."/>
            <person name="Sharon I."/>
            <person name="Castelle C.J."/>
            <person name="Probst A.J."/>
            <person name="Thomas B.C."/>
            <person name="Singh A."/>
            <person name="Wilkins M.J."/>
            <person name="Karaoz U."/>
            <person name="Brodie E.L."/>
            <person name="Williams K.H."/>
            <person name="Hubbard S.S."/>
            <person name="Banfield J.F."/>
        </authorList>
    </citation>
    <scope>NUCLEOTIDE SEQUENCE [LARGE SCALE GENOMIC DNA]</scope>
</reference>
<dbReference type="InterPro" id="IPR043993">
    <property type="entry name" value="T4SS_pilin"/>
</dbReference>
<keyword evidence="1" id="KW-0472">Membrane</keyword>
<dbReference type="AlphaFoldDB" id="A0A1F4VM16"/>
<evidence type="ECO:0000256" key="1">
    <source>
        <dbReference type="SAM" id="Phobius"/>
    </source>
</evidence>
<gene>
    <name evidence="2" type="ORF">A3A70_02770</name>
</gene>
<keyword evidence="1" id="KW-0812">Transmembrane</keyword>
<evidence type="ECO:0000313" key="2">
    <source>
        <dbReference type="EMBL" id="OGC58060.1"/>
    </source>
</evidence>
<name>A0A1F4VM16_UNCKA</name>
<dbReference type="Proteomes" id="UP000178964">
    <property type="component" value="Unassembled WGS sequence"/>
</dbReference>